<dbReference type="VEuPathDB" id="VectorBase:BGLB039034"/>
<dbReference type="EnsemblMetazoa" id="BGLB039034-RA">
    <property type="protein sequence ID" value="BGLB039034-PA"/>
    <property type="gene ID" value="BGLB039034"/>
</dbReference>
<dbReference type="Proteomes" id="UP000076420">
    <property type="component" value="Unassembled WGS sequence"/>
</dbReference>
<dbReference type="KEGG" id="bgt:106073479"/>
<sequence length="106" mass="12302">VFVTMFKQTEQGAAKKKVQAHLEPLLYETFNPVDTKKKALKQQKEVQKELREMFSLSSILDIDSTTLILLDLSQYKYEQIIVKSLDLLNKLYSSQMDMFALAKRAQ</sequence>
<name>A0A2C9M6J5_BIOGL</name>
<evidence type="ECO:0000313" key="2">
    <source>
        <dbReference type="Proteomes" id="UP000076420"/>
    </source>
</evidence>
<evidence type="ECO:0000313" key="1">
    <source>
        <dbReference type="EnsemblMetazoa" id="BGLB039034-PA"/>
    </source>
</evidence>
<dbReference type="VEuPathDB" id="VectorBase:BGLAX_051218"/>
<accession>A0A2C9M6J5</accession>
<protein>
    <submittedName>
        <fullName evidence="1">Uncharacterized protein</fullName>
    </submittedName>
</protein>
<dbReference type="AlphaFoldDB" id="A0A2C9M6J5"/>
<organism evidence="1 2">
    <name type="scientific">Biomphalaria glabrata</name>
    <name type="common">Bloodfluke planorb</name>
    <name type="synonym">Freshwater snail</name>
    <dbReference type="NCBI Taxonomy" id="6526"/>
    <lineage>
        <taxon>Eukaryota</taxon>
        <taxon>Metazoa</taxon>
        <taxon>Spiralia</taxon>
        <taxon>Lophotrochozoa</taxon>
        <taxon>Mollusca</taxon>
        <taxon>Gastropoda</taxon>
        <taxon>Heterobranchia</taxon>
        <taxon>Euthyneura</taxon>
        <taxon>Panpulmonata</taxon>
        <taxon>Hygrophila</taxon>
        <taxon>Lymnaeoidea</taxon>
        <taxon>Planorbidae</taxon>
        <taxon>Biomphalaria</taxon>
    </lineage>
</organism>
<reference evidence="1" key="1">
    <citation type="submission" date="2020-05" db="UniProtKB">
        <authorList>
            <consortium name="EnsemblMetazoa"/>
        </authorList>
    </citation>
    <scope>IDENTIFICATION</scope>
    <source>
        <strain evidence="1">BB02</strain>
    </source>
</reference>
<proteinExistence type="predicted"/>
<gene>
    <name evidence="1" type="primary">106073479</name>
</gene>